<dbReference type="RefSeq" id="XP_018998452.1">
    <property type="nucleotide sequence ID" value="XM_019133747.1"/>
</dbReference>
<dbReference type="CDD" id="cd03275">
    <property type="entry name" value="ABC_SMC1_euk"/>
    <property type="match status" value="2"/>
</dbReference>
<feature type="compositionally biased region" description="Basic and acidic residues" evidence="12">
    <location>
        <begin position="1058"/>
        <end position="1069"/>
    </location>
</feature>
<keyword evidence="9" id="KW-0131">Cell cycle</keyword>
<dbReference type="Gene3D" id="3.40.50.300">
    <property type="entry name" value="P-loop containing nucleotide triphosphate hydrolases"/>
    <property type="match status" value="2"/>
</dbReference>
<evidence type="ECO:0000256" key="7">
    <source>
        <dbReference type="ARBA" id="ARBA00023054"/>
    </source>
</evidence>
<dbReference type="GO" id="GO:0005634">
    <property type="term" value="C:nucleus"/>
    <property type="evidence" value="ECO:0007669"/>
    <property type="project" value="UniProtKB-SubCell"/>
</dbReference>
<keyword evidence="6" id="KW-0498">Mitosis</keyword>
<dbReference type="GO" id="GO:0007062">
    <property type="term" value="P:sister chromatid cohesion"/>
    <property type="evidence" value="ECO:0007669"/>
    <property type="project" value="InterPro"/>
</dbReference>
<evidence type="ECO:0000256" key="6">
    <source>
        <dbReference type="ARBA" id="ARBA00022776"/>
    </source>
</evidence>
<evidence type="ECO:0000259" key="13">
    <source>
        <dbReference type="SMART" id="SM00968"/>
    </source>
</evidence>
<dbReference type="PANTHER" id="PTHR18937:SF12">
    <property type="entry name" value="STRUCTURAL MAINTENANCE OF CHROMOSOMES PROTEIN"/>
    <property type="match status" value="1"/>
</dbReference>
<feature type="coiled-coil region" evidence="11">
    <location>
        <begin position="805"/>
        <end position="920"/>
    </location>
</feature>
<name>A0A1E3I7N1_9TREE</name>
<dbReference type="PANTHER" id="PTHR18937">
    <property type="entry name" value="STRUCTURAL MAINTENANCE OF CHROMOSOMES SMC FAMILY MEMBER"/>
    <property type="match status" value="1"/>
</dbReference>
<feature type="region of interest" description="Disordered" evidence="12">
    <location>
        <begin position="332"/>
        <end position="352"/>
    </location>
</feature>
<accession>A0A1E3I7N1</accession>
<feature type="region of interest" description="Disordered" evidence="12">
    <location>
        <begin position="1048"/>
        <end position="1069"/>
    </location>
</feature>
<feature type="domain" description="SMC hinge" evidence="13">
    <location>
        <begin position="532"/>
        <end position="648"/>
    </location>
</feature>
<keyword evidence="4" id="KW-0158">Chromosome</keyword>
<feature type="compositionally biased region" description="Acidic residues" evidence="12">
    <location>
        <begin position="1048"/>
        <end position="1057"/>
    </location>
</feature>
<evidence type="ECO:0000256" key="5">
    <source>
        <dbReference type="ARBA" id="ARBA00022618"/>
    </source>
</evidence>
<evidence type="ECO:0000256" key="12">
    <source>
        <dbReference type="SAM" id="MobiDB-lite"/>
    </source>
</evidence>
<dbReference type="EMBL" id="AWGJ01000001">
    <property type="protein sequence ID" value="ODN84649.1"/>
    <property type="molecule type" value="Genomic_DNA"/>
</dbReference>
<dbReference type="Proteomes" id="UP000094065">
    <property type="component" value="Unassembled WGS sequence"/>
</dbReference>
<dbReference type="InterPro" id="IPR010935">
    <property type="entry name" value="SMC_hinge"/>
</dbReference>
<organism evidence="14 15">
    <name type="scientific">Cryptococcus amylolentus CBS 6039</name>
    <dbReference type="NCBI Taxonomy" id="1295533"/>
    <lineage>
        <taxon>Eukaryota</taxon>
        <taxon>Fungi</taxon>
        <taxon>Dikarya</taxon>
        <taxon>Basidiomycota</taxon>
        <taxon>Agaricomycotina</taxon>
        <taxon>Tremellomycetes</taxon>
        <taxon>Tremellales</taxon>
        <taxon>Cryptococcaceae</taxon>
        <taxon>Cryptococcus</taxon>
    </lineage>
</organism>
<feature type="region of interest" description="Disordered" evidence="12">
    <location>
        <begin position="963"/>
        <end position="992"/>
    </location>
</feature>
<keyword evidence="7 11" id="KW-0175">Coiled coil</keyword>
<feature type="compositionally biased region" description="Basic and acidic residues" evidence="12">
    <location>
        <begin position="411"/>
        <end position="446"/>
    </location>
</feature>
<dbReference type="PIRSF" id="PIRSF005719">
    <property type="entry name" value="SMC"/>
    <property type="match status" value="1"/>
</dbReference>
<dbReference type="SMART" id="SM00968">
    <property type="entry name" value="SMC_hinge"/>
    <property type="match status" value="1"/>
</dbReference>
<dbReference type="OrthoDB" id="5575062at2759"/>
<dbReference type="Pfam" id="PF02463">
    <property type="entry name" value="SMC_N"/>
    <property type="match status" value="1"/>
</dbReference>
<dbReference type="InterPro" id="IPR036277">
    <property type="entry name" value="SMC_hinge_sf"/>
</dbReference>
<evidence type="ECO:0000313" key="15">
    <source>
        <dbReference type="Proteomes" id="UP000094065"/>
    </source>
</evidence>
<dbReference type="InterPro" id="IPR024704">
    <property type="entry name" value="SMC"/>
</dbReference>
<evidence type="ECO:0000256" key="10">
    <source>
        <dbReference type="PIRNR" id="PIRNR005719"/>
    </source>
</evidence>
<keyword evidence="5" id="KW-0132">Cell division</keyword>
<evidence type="ECO:0000256" key="9">
    <source>
        <dbReference type="ARBA" id="ARBA00023306"/>
    </source>
</evidence>
<dbReference type="Gene3D" id="3.30.70.1620">
    <property type="match status" value="1"/>
</dbReference>
<feature type="compositionally biased region" description="Acidic residues" evidence="12">
    <location>
        <begin position="972"/>
        <end position="983"/>
    </location>
</feature>
<dbReference type="InterPro" id="IPR028468">
    <property type="entry name" value="Smc1_ABC"/>
</dbReference>
<dbReference type="GO" id="GO:0005524">
    <property type="term" value="F:ATP binding"/>
    <property type="evidence" value="ECO:0007669"/>
    <property type="project" value="InterPro"/>
</dbReference>
<feature type="compositionally biased region" description="Polar residues" evidence="12">
    <location>
        <begin position="400"/>
        <end position="410"/>
    </location>
</feature>
<proteinExistence type="inferred from homology"/>
<feature type="coiled-coil region" evidence="11">
    <location>
        <begin position="257"/>
        <end position="291"/>
    </location>
</feature>
<keyword evidence="15" id="KW-1185">Reference proteome</keyword>
<dbReference type="GO" id="GO:0051301">
    <property type="term" value="P:cell division"/>
    <property type="evidence" value="ECO:0007669"/>
    <property type="project" value="UniProtKB-KW"/>
</dbReference>
<evidence type="ECO:0000256" key="11">
    <source>
        <dbReference type="SAM" id="Coils"/>
    </source>
</evidence>
<feature type="region of interest" description="Disordered" evidence="12">
    <location>
        <begin position="370"/>
        <end position="452"/>
    </location>
</feature>
<dbReference type="AlphaFoldDB" id="A0A1E3I7N1"/>
<protein>
    <recommendedName>
        <fullName evidence="10">Structural maintenance of chromosomes protein</fullName>
    </recommendedName>
</protein>
<dbReference type="GO" id="GO:0016887">
    <property type="term" value="F:ATP hydrolysis activity"/>
    <property type="evidence" value="ECO:0007669"/>
    <property type="project" value="InterPro"/>
</dbReference>
<reference evidence="14 15" key="1">
    <citation type="submission" date="2016-06" db="EMBL/GenBank/DDBJ databases">
        <title>Evolution of pathogenesis and genome organization in the Tremellales.</title>
        <authorList>
            <person name="Cuomo C."/>
            <person name="Litvintseva A."/>
            <person name="Heitman J."/>
            <person name="Chen Y."/>
            <person name="Sun S."/>
            <person name="Springer D."/>
            <person name="Dromer F."/>
            <person name="Young S."/>
            <person name="Zeng Q."/>
            <person name="Chapman S."/>
            <person name="Gujja S."/>
            <person name="Saif S."/>
            <person name="Birren B."/>
        </authorList>
    </citation>
    <scope>NUCLEOTIDE SEQUENCE [LARGE SCALE GENOMIC DNA]</scope>
    <source>
        <strain evidence="14 15">CBS 6039</strain>
    </source>
</reference>
<evidence type="ECO:0000256" key="8">
    <source>
        <dbReference type="ARBA" id="ARBA00023242"/>
    </source>
</evidence>
<dbReference type="InterPro" id="IPR003395">
    <property type="entry name" value="RecF/RecN/SMC_N"/>
</dbReference>
<feature type="compositionally biased region" description="Basic and acidic residues" evidence="12">
    <location>
        <begin position="342"/>
        <end position="352"/>
    </location>
</feature>
<dbReference type="GO" id="GO:0008278">
    <property type="term" value="C:cohesin complex"/>
    <property type="evidence" value="ECO:0007669"/>
    <property type="project" value="InterPro"/>
</dbReference>
<dbReference type="GeneID" id="30151862"/>
<comment type="caution">
    <text evidence="14">The sequence shown here is derived from an EMBL/GenBank/DDBJ whole genome shotgun (WGS) entry which is preliminary data.</text>
</comment>
<dbReference type="Gene3D" id="1.20.1060.20">
    <property type="match status" value="1"/>
</dbReference>
<dbReference type="InterPro" id="IPR027417">
    <property type="entry name" value="P-loop_NTPase"/>
</dbReference>
<evidence type="ECO:0000256" key="4">
    <source>
        <dbReference type="ARBA" id="ARBA00022454"/>
    </source>
</evidence>
<gene>
    <name evidence="14" type="ORF">L202_00553</name>
</gene>
<evidence type="ECO:0000256" key="1">
    <source>
        <dbReference type="ARBA" id="ARBA00004123"/>
    </source>
</evidence>
<dbReference type="SUPFAM" id="SSF52540">
    <property type="entry name" value="P-loop containing nucleoside triphosphate hydrolases"/>
    <property type="match status" value="1"/>
</dbReference>
<evidence type="ECO:0000256" key="2">
    <source>
        <dbReference type="ARBA" id="ARBA00004286"/>
    </source>
</evidence>
<sequence length="1239" mass="140795">MPLLRLELYNFKSYRGKQVISLGDSPFVSIIGPNGAGKSNLMDAISFVLGVKSAQLRSTQLKDLIYRGRRAAQNDDESVDEETQTQTDPELGNDAKSAWVSAVYHDEKADKEWTFRRSISMSGASSYFLNNKSVAWKDYNARLAAFNILVKAKNFLVFQGDVEGVASQDSKALARLIDRISGSLDLAPAYEAAKSAQEKATEASTSHYSKKRSMLTEVKHFREQQEEVRQWDKLNDSKDALIQRHALWRLYHLTTTIEKLAENVEKENANLDECRDAAVAAQKELSDIKKEQTRAQLDVKKREGRVKQAERAYEDKKPELVALETQIAHSDKKATNATNLQERVKKDEERQADSLKTLEKGLEQITKRMEEAGEQQRQRSQAAGITLSGDDLDQYRRLRSSANSQAVQERQQLETLRREQKTLRDSLASVEDKMQQARRQTEKLTEETNALEEREEIASTKIREMEAEQEAISGQLSHAQSERERINKRETEINERLQNIYHELLQAGVDKRESEREAKLNETLASLKRVFPGVHGRVSKLCRPVATKYETAVMTVLGRNVDAVVVDNEKVAIDCIEYMRNQRAGQATFIPLDTIQVKPIPEKLRNFARGARLAIDCIEYDPVVERAMQHACSSSLICDTMEIARYVCYEKGQEVKAVTLEGTVIHKSGLITGGRGSRTGAKFDSVDVDKLKANKEKELNNLKELHASKPNDKGDEILLESLSRLNAEIFIAKDELASIEVRLRGSREELKHAQSSIKKLDPELKAKTRAVTSIEQRSSALTDRIKEADNAVFGAFCEKIGVTDINEYEDVQLRIANEANEAMEEFAAQKARVKHQIDFEVSQLKSTRERLVNLQKLVDKENTHAKELESKRDGLEAELESLQEAIAKQQTKLDASNQAYQKVVAEVEATRDRARSAQKDLDKRLKKIAGWNDEATKCASDRHAVYRRCRLEEIDLPLVSGRLDKVPIEEPPKDEDEDMEDEEATQRPVQVEDYGIEPDFDMLEDNDKENDADEVGREMEAQIAKMKADLERLAPNMKAVERLDEVEKELDETEREAEETRKESKRARDEFQELKKKRCDLFNKAYNHMSSVIDKIYKDLTKSQHQVGGTAWFTLEEVEEPYLSGVNYNTMPPGKRFAEMEQLSGGEKTMAALALLFSIHSYHPAPFFVLDEVDAALDATNVMKLARYVRSQADKHVQFLIISLKSTLYEKADGLVGVYREQEENSSRTLTLDLRQYAN</sequence>
<keyword evidence="8 10" id="KW-0539">Nucleus</keyword>
<dbReference type="Pfam" id="PF06470">
    <property type="entry name" value="SMC_hinge"/>
    <property type="match status" value="1"/>
</dbReference>
<dbReference type="GO" id="GO:0003677">
    <property type="term" value="F:DNA binding"/>
    <property type="evidence" value="ECO:0007669"/>
    <property type="project" value="TreeGrafter"/>
</dbReference>
<evidence type="ECO:0000256" key="3">
    <source>
        <dbReference type="ARBA" id="ARBA00005597"/>
    </source>
</evidence>
<comment type="similarity">
    <text evidence="3">Belongs to the SMC family. SMC1 subfamily.</text>
</comment>
<comment type="subcellular location">
    <subcellularLocation>
        <location evidence="2">Chromosome</location>
    </subcellularLocation>
    <subcellularLocation>
        <location evidence="1 10">Nucleus</location>
    </subcellularLocation>
</comment>
<evidence type="ECO:0000313" key="14">
    <source>
        <dbReference type="EMBL" id="ODN84649.1"/>
    </source>
</evidence>
<dbReference type="SUPFAM" id="SSF75553">
    <property type="entry name" value="Smc hinge domain"/>
    <property type="match status" value="1"/>
</dbReference>